<dbReference type="PROSITE" id="PS00216">
    <property type="entry name" value="SUGAR_TRANSPORT_1"/>
    <property type="match status" value="2"/>
</dbReference>
<dbReference type="PROSITE" id="PS50850">
    <property type="entry name" value="MFS"/>
    <property type="match status" value="1"/>
</dbReference>
<dbReference type="SUPFAM" id="SSF103473">
    <property type="entry name" value="MFS general substrate transporter"/>
    <property type="match status" value="1"/>
</dbReference>
<feature type="transmembrane region" description="Helical" evidence="8">
    <location>
        <begin position="323"/>
        <end position="341"/>
    </location>
</feature>
<name>A0A2U3IDG5_9BURK</name>
<keyword evidence="11" id="KW-1185">Reference proteome</keyword>
<accession>A0A2U3IDG5</accession>
<dbReference type="Pfam" id="PF00083">
    <property type="entry name" value="Sugar_tr"/>
    <property type="match status" value="1"/>
</dbReference>
<keyword evidence="6 8" id="KW-1133">Transmembrane helix</keyword>
<evidence type="ECO:0000256" key="3">
    <source>
        <dbReference type="ARBA" id="ARBA00022475"/>
    </source>
</evidence>
<dbReference type="AlphaFoldDB" id="A0A2U3IDG5"/>
<keyword evidence="3" id="KW-1003">Cell membrane</keyword>
<gene>
    <name evidence="10" type="ORF">NOV72_05448</name>
</gene>
<dbReference type="InterPro" id="IPR005828">
    <property type="entry name" value="MFS_sugar_transport-like"/>
</dbReference>
<dbReference type="InterPro" id="IPR051084">
    <property type="entry name" value="H+-coupled_symporters"/>
</dbReference>
<sequence>MATQAARQDTTSGPSIDTRARRRAIVSSVIGNGLEWFDFGIYSSFSIIISRLMFPPQSGTATMLVAFASFGLAFIVRPVGGVLMGIYADRAGRKAALSAIIMMMSVGTLLIGITPSFASIGIAASVIVVGARMLQGFSAGGEFASATAMLLEYAPRGRRNLIGSFQACSQALSFALGGAVAYLLLHNLTPASLDSWGWRLPFLFGALIGPVGYYIRSRVDESPEFVALIEQRRHVRAERLSLLQIVQRFPRELLGTLGIVAVCTTSSYVGLIYIPLFAGGQLGLDPSAGQLGMLAGALVLLVMCPFTGMLADRYGRRRVMAPAMLAYGVLAWPLLASLVNAPSTMNLIRFELVSAMLMSFFWGPSAAALAEAFPVQIRSTGMAIVYNVGAMCFGGLAPLINAWLTRVTGDRLAPAWYIAASVVLGTLGVLAMTQRRADIHEAQQHA</sequence>
<dbReference type="Gene3D" id="1.20.1250.20">
    <property type="entry name" value="MFS general substrate transporter like domains"/>
    <property type="match status" value="2"/>
</dbReference>
<dbReference type="EMBL" id="OGTP01000028">
    <property type="protein sequence ID" value="SPB18249.1"/>
    <property type="molecule type" value="Genomic_DNA"/>
</dbReference>
<feature type="transmembrane region" description="Helical" evidence="8">
    <location>
        <begin position="347"/>
        <end position="370"/>
    </location>
</feature>
<dbReference type="InterPro" id="IPR005829">
    <property type="entry name" value="Sugar_transporter_CS"/>
</dbReference>
<comment type="subcellular location">
    <subcellularLocation>
        <location evidence="1">Cell membrane</location>
        <topology evidence="1">Multi-pass membrane protein</topology>
    </subcellularLocation>
</comment>
<evidence type="ECO:0000256" key="5">
    <source>
        <dbReference type="ARBA" id="ARBA00022847"/>
    </source>
</evidence>
<evidence type="ECO:0000256" key="8">
    <source>
        <dbReference type="SAM" id="Phobius"/>
    </source>
</evidence>
<dbReference type="Proteomes" id="UP000238169">
    <property type="component" value="Unassembled WGS sequence"/>
</dbReference>
<reference evidence="11" key="1">
    <citation type="submission" date="2018-01" db="EMBL/GenBank/DDBJ databases">
        <authorList>
            <person name="Peeters C."/>
        </authorList>
    </citation>
    <scope>NUCLEOTIDE SEQUENCE [LARGE SCALE GENOMIC DNA]</scope>
</reference>
<dbReference type="OrthoDB" id="6766492at2"/>
<dbReference type="PANTHER" id="PTHR43528">
    <property type="entry name" value="ALPHA-KETOGLUTARATE PERMEASE"/>
    <property type="match status" value="1"/>
</dbReference>
<dbReference type="InterPro" id="IPR036259">
    <property type="entry name" value="MFS_trans_sf"/>
</dbReference>
<evidence type="ECO:0000256" key="4">
    <source>
        <dbReference type="ARBA" id="ARBA00022692"/>
    </source>
</evidence>
<dbReference type="PANTHER" id="PTHR43528:SF8">
    <property type="entry name" value="BLR0239 PROTEIN"/>
    <property type="match status" value="1"/>
</dbReference>
<feature type="transmembrane region" description="Helical" evidence="8">
    <location>
        <begin position="196"/>
        <end position="215"/>
    </location>
</feature>
<protein>
    <submittedName>
        <fullName evidence="10">Membrane protein</fullName>
    </submittedName>
</protein>
<evidence type="ECO:0000256" key="7">
    <source>
        <dbReference type="ARBA" id="ARBA00023136"/>
    </source>
</evidence>
<feature type="transmembrane region" description="Helical" evidence="8">
    <location>
        <begin position="161"/>
        <end position="184"/>
    </location>
</feature>
<evidence type="ECO:0000313" key="10">
    <source>
        <dbReference type="EMBL" id="SPB18249.1"/>
    </source>
</evidence>
<feature type="transmembrane region" description="Helical" evidence="8">
    <location>
        <begin position="288"/>
        <end position="311"/>
    </location>
</feature>
<organism evidence="10 11">
    <name type="scientific">Caballeronia novacaledonica</name>
    <dbReference type="NCBI Taxonomy" id="1544861"/>
    <lineage>
        <taxon>Bacteria</taxon>
        <taxon>Pseudomonadati</taxon>
        <taxon>Pseudomonadota</taxon>
        <taxon>Betaproteobacteria</taxon>
        <taxon>Burkholderiales</taxon>
        <taxon>Burkholderiaceae</taxon>
        <taxon>Caballeronia</taxon>
    </lineage>
</organism>
<feature type="domain" description="Major facilitator superfamily (MFS) profile" evidence="9">
    <location>
        <begin position="24"/>
        <end position="437"/>
    </location>
</feature>
<feature type="transmembrane region" description="Helical" evidence="8">
    <location>
        <begin position="382"/>
        <end position="403"/>
    </location>
</feature>
<evidence type="ECO:0000256" key="1">
    <source>
        <dbReference type="ARBA" id="ARBA00004651"/>
    </source>
</evidence>
<keyword evidence="5" id="KW-0769">Symport</keyword>
<proteinExistence type="predicted"/>
<feature type="transmembrane region" description="Helical" evidence="8">
    <location>
        <begin position="29"/>
        <end position="49"/>
    </location>
</feature>
<evidence type="ECO:0000256" key="2">
    <source>
        <dbReference type="ARBA" id="ARBA00022448"/>
    </source>
</evidence>
<dbReference type="InterPro" id="IPR020846">
    <property type="entry name" value="MFS_dom"/>
</dbReference>
<evidence type="ECO:0000313" key="11">
    <source>
        <dbReference type="Proteomes" id="UP000238169"/>
    </source>
</evidence>
<dbReference type="GO" id="GO:0005886">
    <property type="term" value="C:plasma membrane"/>
    <property type="evidence" value="ECO:0007669"/>
    <property type="project" value="UniProtKB-SubCell"/>
</dbReference>
<keyword evidence="2" id="KW-0813">Transport</keyword>
<feature type="transmembrane region" description="Helical" evidence="8">
    <location>
        <begin position="415"/>
        <end position="433"/>
    </location>
</feature>
<evidence type="ECO:0000256" key="6">
    <source>
        <dbReference type="ARBA" id="ARBA00022989"/>
    </source>
</evidence>
<dbReference type="GO" id="GO:0015293">
    <property type="term" value="F:symporter activity"/>
    <property type="evidence" value="ECO:0007669"/>
    <property type="project" value="UniProtKB-KW"/>
</dbReference>
<evidence type="ECO:0000259" key="9">
    <source>
        <dbReference type="PROSITE" id="PS50850"/>
    </source>
</evidence>
<feature type="transmembrane region" description="Helical" evidence="8">
    <location>
        <begin position="253"/>
        <end position="276"/>
    </location>
</feature>
<keyword evidence="7 8" id="KW-0472">Membrane</keyword>
<feature type="transmembrane region" description="Helical" evidence="8">
    <location>
        <begin position="61"/>
        <end position="88"/>
    </location>
</feature>
<keyword evidence="4 8" id="KW-0812">Transmembrane</keyword>